<keyword evidence="2" id="KW-0812">Transmembrane</keyword>
<reference evidence="3 4" key="1">
    <citation type="journal article" date="2016" name="Nat. Commun.">
        <title>Thousands of microbial genomes shed light on interconnected biogeochemical processes in an aquifer system.</title>
        <authorList>
            <person name="Anantharaman K."/>
            <person name="Brown C.T."/>
            <person name="Hug L.A."/>
            <person name="Sharon I."/>
            <person name="Castelle C.J."/>
            <person name="Probst A.J."/>
            <person name="Thomas B.C."/>
            <person name="Singh A."/>
            <person name="Wilkins M.J."/>
            <person name="Karaoz U."/>
            <person name="Brodie E.L."/>
            <person name="Williams K.H."/>
            <person name="Hubbard S.S."/>
            <person name="Banfield J.F."/>
        </authorList>
    </citation>
    <scope>NUCLEOTIDE SEQUENCE [LARGE SCALE GENOMIC DNA]</scope>
</reference>
<dbReference type="AlphaFoldDB" id="A0A1F7X3W1"/>
<evidence type="ECO:0000313" key="3">
    <source>
        <dbReference type="EMBL" id="OGM09048.1"/>
    </source>
</evidence>
<feature type="transmembrane region" description="Helical" evidence="2">
    <location>
        <begin position="35"/>
        <end position="59"/>
    </location>
</feature>
<keyword evidence="2" id="KW-0472">Membrane</keyword>
<comment type="caution">
    <text evidence="3">The sequence shown here is derived from an EMBL/GenBank/DDBJ whole genome shotgun (WGS) entry which is preliminary data.</text>
</comment>
<dbReference type="SUPFAM" id="SSF63817">
    <property type="entry name" value="Sortase"/>
    <property type="match status" value="1"/>
</dbReference>
<protein>
    <recommendedName>
        <fullName evidence="5">Sortase</fullName>
    </recommendedName>
</protein>
<dbReference type="InterPro" id="IPR005754">
    <property type="entry name" value="Sortase"/>
</dbReference>
<dbReference type="CDD" id="cd00004">
    <property type="entry name" value="Sortase"/>
    <property type="match status" value="1"/>
</dbReference>
<evidence type="ECO:0000313" key="4">
    <source>
        <dbReference type="Proteomes" id="UP000176939"/>
    </source>
</evidence>
<dbReference type="Proteomes" id="UP000176939">
    <property type="component" value="Unassembled WGS sequence"/>
</dbReference>
<dbReference type="GO" id="GO:0016787">
    <property type="term" value="F:hydrolase activity"/>
    <property type="evidence" value="ECO:0007669"/>
    <property type="project" value="UniProtKB-KW"/>
</dbReference>
<dbReference type="EMBL" id="MGFQ01000029">
    <property type="protein sequence ID" value="OGM09048.1"/>
    <property type="molecule type" value="Genomic_DNA"/>
</dbReference>
<evidence type="ECO:0000256" key="1">
    <source>
        <dbReference type="ARBA" id="ARBA00022801"/>
    </source>
</evidence>
<keyword evidence="2" id="KW-1133">Transmembrane helix</keyword>
<dbReference type="Pfam" id="PF04203">
    <property type="entry name" value="Sortase"/>
    <property type="match status" value="1"/>
</dbReference>
<evidence type="ECO:0008006" key="5">
    <source>
        <dbReference type="Google" id="ProtNLM"/>
    </source>
</evidence>
<keyword evidence="1" id="KW-0378">Hydrolase</keyword>
<evidence type="ECO:0000256" key="2">
    <source>
        <dbReference type="SAM" id="Phobius"/>
    </source>
</evidence>
<organism evidence="3 4">
    <name type="scientific">Candidatus Woesebacteria bacterium RBG_13_36_22</name>
    <dbReference type="NCBI Taxonomy" id="1802478"/>
    <lineage>
        <taxon>Bacteria</taxon>
        <taxon>Candidatus Woeseibacteriota</taxon>
    </lineage>
</organism>
<accession>A0A1F7X3W1</accession>
<dbReference type="Gene3D" id="2.40.260.10">
    <property type="entry name" value="Sortase"/>
    <property type="match status" value="1"/>
</dbReference>
<sequence length="237" mass="27723">MNEDLLHKYSTYDEDYQNPTFPDFNRKISKITGRLAKWLGIAGIILILVGYAPSIWYTLTPNKFDLSKLIAATFRKENTNKFATEDNNIQKSAYQPRFDPNLPKENRIKIPSVKIETTINEASWENYENALKISVWRVPDFGTPASRTLPTILAAHRYGYLKWSIPYRLKNSFYNLSKLKVGDTVEITWEQRKYIYEVYKESEGEEITDYSSDLILYTCESLNSPVRIFKYARLLEI</sequence>
<gene>
    <name evidence="3" type="ORF">A2Z67_00760</name>
</gene>
<proteinExistence type="predicted"/>
<name>A0A1F7X3W1_9BACT</name>
<dbReference type="InterPro" id="IPR023365">
    <property type="entry name" value="Sortase_dom-sf"/>
</dbReference>